<sequence length="843" mass="95533">MADPNQGAPLCRPLVPDNNQQHNPEHPHTADHADNDHNNTDTSLEKQDDVEGDPNWEDEDDDASFRTGANDESFEESVVDTSTPSKKRHTLNKQPPQGESLLFDTSKETPSVFAKRVKRGIKFIPKVSSPLNPSANNPADPSPNTVRRYVPPHKWHTTNEVAHRRIRLSHGGLDRISDVRRDSSTTQNFQVRRISISARELNDKMVNLAAKSPPPSVAHLMGENQQPRQDLAGNLALYMDNLHPLVEVRHYALKANEIIADGTNRADLISGDNKDNKGNREFLTLLDEDPEAMWGEITTITYALEAFVGIVKDVAHALRHTCETMVKMDEWVMYFAQKAKDYQVNVDNRSGAGDDELELTNQLINLKQKLTTADADRDDLSKKVQDLQAKNNDHRREYTEQSKKTDKAIDMITKATETAILAVEARTRNQIEDVKKDHIEDLKVIQEQHVLKVSHLQAQIDSLRRLLDVANMGEKELDTTEPTKHSKTAKSKQEEKVTFHEFIERSPSIIPLTNVTHHKNGKTPDRRSSKTPSEDHRRPPSKPASYHFGAGSGDPDGDDDDEDPTDDDDDRDPPRDPHRIPRDDDRSRRDKSSTPFSAVSFKGSRRRVKTAKVDVPTFSSSNDDKLEFDMWYFQMTNRLRTNADHFADDEAAFGEVVSRLSGQASRNIYPFIRPDAGKSRIDTVEDLMNHLWLSYHDFNADEKARGEYENLKSELRRKITTRLRNCAEASYRTNCTYDACIKLLQGLDESFHTDQPDDKGKKAFAGKALGDFKRPSKDATFGPSRNRLPGSSFLYKKPSEEETRKLQQEGKCFICREPGYLSSPRETLQSARCQDPCHARPAP</sequence>
<feature type="compositionally biased region" description="Basic and acidic residues" evidence="2">
    <location>
        <begin position="23"/>
        <end position="49"/>
    </location>
</feature>
<gene>
    <name evidence="3" type="ORF">SMACR_09595</name>
</gene>
<organism evidence="3 4">
    <name type="scientific">Sordaria macrospora</name>
    <dbReference type="NCBI Taxonomy" id="5147"/>
    <lineage>
        <taxon>Eukaryota</taxon>
        <taxon>Fungi</taxon>
        <taxon>Dikarya</taxon>
        <taxon>Ascomycota</taxon>
        <taxon>Pezizomycotina</taxon>
        <taxon>Sordariomycetes</taxon>
        <taxon>Sordariomycetidae</taxon>
        <taxon>Sordariales</taxon>
        <taxon>Sordariaceae</taxon>
        <taxon>Sordaria</taxon>
    </lineage>
</organism>
<feature type="compositionally biased region" description="Basic and acidic residues" evidence="2">
    <location>
        <begin position="491"/>
        <end position="504"/>
    </location>
</feature>
<proteinExistence type="predicted"/>
<feature type="compositionally biased region" description="Acidic residues" evidence="2">
    <location>
        <begin position="555"/>
        <end position="571"/>
    </location>
</feature>
<feature type="compositionally biased region" description="Basic and acidic residues" evidence="2">
    <location>
        <begin position="572"/>
        <end position="592"/>
    </location>
</feature>
<feature type="compositionally biased region" description="Acidic residues" evidence="2">
    <location>
        <begin position="50"/>
        <end position="62"/>
    </location>
</feature>
<evidence type="ECO:0000256" key="1">
    <source>
        <dbReference type="SAM" id="Coils"/>
    </source>
</evidence>
<feature type="region of interest" description="Disordered" evidence="2">
    <location>
        <begin position="1"/>
        <end position="103"/>
    </location>
</feature>
<feature type="region of interest" description="Disordered" evidence="2">
    <location>
        <begin position="823"/>
        <end position="843"/>
    </location>
</feature>
<feature type="compositionally biased region" description="Basic and acidic residues" evidence="2">
    <location>
        <begin position="522"/>
        <end position="538"/>
    </location>
</feature>
<name>A0A8S8ZQ92_SORMA</name>
<comment type="caution">
    <text evidence="3">The sequence shown here is derived from an EMBL/GenBank/DDBJ whole genome shotgun (WGS) entry which is preliminary data.</text>
</comment>
<feature type="region of interest" description="Disordered" evidence="2">
    <location>
        <begin position="774"/>
        <end position="807"/>
    </location>
</feature>
<evidence type="ECO:0000313" key="3">
    <source>
        <dbReference type="EMBL" id="KAA8631076.1"/>
    </source>
</evidence>
<keyword evidence="1" id="KW-0175">Coiled coil</keyword>
<dbReference type="EMBL" id="NMPR01000086">
    <property type="protein sequence ID" value="KAA8631076.1"/>
    <property type="molecule type" value="Genomic_DNA"/>
</dbReference>
<dbReference type="AlphaFoldDB" id="A0A8S8ZQ92"/>
<dbReference type="Proteomes" id="UP000433876">
    <property type="component" value="Unassembled WGS sequence"/>
</dbReference>
<evidence type="ECO:0000256" key="2">
    <source>
        <dbReference type="SAM" id="MobiDB-lite"/>
    </source>
</evidence>
<feature type="region of interest" description="Disordered" evidence="2">
    <location>
        <begin position="474"/>
        <end position="611"/>
    </location>
</feature>
<dbReference type="VEuPathDB" id="FungiDB:SMAC_09595"/>
<accession>A0A8S8ZQ92</accession>
<feature type="compositionally biased region" description="Basic and acidic residues" evidence="2">
    <location>
        <begin position="474"/>
        <end position="484"/>
    </location>
</feature>
<evidence type="ECO:0000313" key="4">
    <source>
        <dbReference type="Proteomes" id="UP000433876"/>
    </source>
</evidence>
<reference evidence="3 4" key="1">
    <citation type="submission" date="2017-07" db="EMBL/GenBank/DDBJ databases">
        <title>Genome sequence of the Sordaria macrospora wild type strain R19027.</title>
        <authorList>
            <person name="Nowrousian M."/>
            <person name="Teichert I."/>
            <person name="Kueck U."/>
        </authorList>
    </citation>
    <scope>NUCLEOTIDE SEQUENCE [LARGE SCALE GENOMIC DNA]</scope>
    <source>
        <strain evidence="3 4">R19027</strain>
        <tissue evidence="3">Mycelium</tissue>
    </source>
</reference>
<protein>
    <submittedName>
        <fullName evidence="3">Uncharacterized protein</fullName>
    </submittedName>
</protein>
<feature type="compositionally biased region" description="Basic and acidic residues" evidence="2">
    <location>
        <begin position="797"/>
        <end position="807"/>
    </location>
</feature>
<feature type="coiled-coil region" evidence="1">
    <location>
        <begin position="363"/>
        <end position="404"/>
    </location>
</feature>